<accession>A0A553MTT5</accession>
<dbReference type="InterPro" id="IPR038261">
    <property type="entry name" value="GPP34-like_sf"/>
</dbReference>
<dbReference type="InterPro" id="IPR008628">
    <property type="entry name" value="GPP34-like"/>
</dbReference>
<dbReference type="GO" id="GO:0043001">
    <property type="term" value="P:Golgi to plasma membrane protein transport"/>
    <property type="evidence" value="ECO:0007669"/>
    <property type="project" value="TreeGrafter"/>
</dbReference>
<dbReference type="GO" id="GO:0000139">
    <property type="term" value="C:Golgi membrane"/>
    <property type="evidence" value="ECO:0007669"/>
    <property type="project" value="GOC"/>
</dbReference>
<keyword evidence="6" id="KW-0472">Membrane</keyword>
<organism evidence="8 9">
    <name type="scientific">Danionella cerebrum</name>
    <dbReference type="NCBI Taxonomy" id="2873325"/>
    <lineage>
        <taxon>Eukaryota</taxon>
        <taxon>Metazoa</taxon>
        <taxon>Chordata</taxon>
        <taxon>Craniata</taxon>
        <taxon>Vertebrata</taxon>
        <taxon>Euteleostomi</taxon>
        <taxon>Actinopterygii</taxon>
        <taxon>Neopterygii</taxon>
        <taxon>Teleostei</taxon>
        <taxon>Ostariophysi</taxon>
        <taxon>Cypriniformes</taxon>
        <taxon>Danionidae</taxon>
        <taxon>Danioninae</taxon>
        <taxon>Danionella</taxon>
    </lineage>
</organism>
<evidence type="ECO:0000256" key="3">
    <source>
        <dbReference type="ARBA" id="ARBA00007284"/>
    </source>
</evidence>
<proteinExistence type="inferred from homology"/>
<dbReference type="GO" id="GO:0032580">
    <property type="term" value="C:Golgi cisterna membrane"/>
    <property type="evidence" value="ECO:0007669"/>
    <property type="project" value="UniProtKB-SubCell"/>
</dbReference>
<dbReference type="GO" id="GO:0048194">
    <property type="term" value="P:Golgi vesicle budding"/>
    <property type="evidence" value="ECO:0007669"/>
    <property type="project" value="TreeGrafter"/>
</dbReference>
<keyword evidence="9" id="KW-1185">Reference proteome</keyword>
<dbReference type="GO" id="GO:0006890">
    <property type="term" value="P:retrograde vesicle-mediated transport, Golgi to endoplasmic reticulum"/>
    <property type="evidence" value="ECO:0007669"/>
    <property type="project" value="TreeGrafter"/>
</dbReference>
<comment type="similarity">
    <text evidence="3">Belongs to the GOLPH3/VPS74 family.</text>
</comment>
<evidence type="ECO:0000256" key="7">
    <source>
        <dbReference type="SAM" id="MobiDB-lite"/>
    </source>
</evidence>
<dbReference type="PANTHER" id="PTHR12704">
    <property type="entry name" value="TRANS-GOLGI PROTEIN GMX33"/>
    <property type="match status" value="1"/>
</dbReference>
<dbReference type="STRING" id="623744.A0A553MTT5"/>
<dbReference type="EMBL" id="SRMA01027276">
    <property type="protein sequence ID" value="TRY56575.1"/>
    <property type="molecule type" value="Genomic_DNA"/>
</dbReference>
<dbReference type="OrthoDB" id="2189106at2759"/>
<comment type="subcellular location">
    <subcellularLocation>
        <location evidence="1">Golgi apparatus</location>
        <location evidence="1">Golgi stack membrane</location>
        <topology evidence="1">Peripheral membrane protein</topology>
        <orientation evidence="1">Cytoplasmic side</orientation>
    </subcellularLocation>
    <subcellularLocation>
        <location evidence="2">Golgi apparatus</location>
        <location evidence="2">trans-Golgi network membrane</location>
        <topology evidence="2">Peripheral membrane protein</topology>
        <orientation evidence="2">Cytoplasmic side</orientation>
    </subcellularLocation>
</comment>
<keyword evidence="5" id="KW-0446">Lipid-binding</keyword>
<keyword evidence="4" id="KW-0333">Golgi apparatus</keyword>
<evidence type="ECO:0000256" key="5">
    <source>
        <dbReference type="ARBA" id="ARBA00023121"/>
    </source>
</evidence>
<dbReference type="GO" id="GO:0005802">
    <property type="term" value="C:trans-Golgi network"/>
    <property type="evidence" value="ECO:0007669"/>
    <property type="project" value="TreeGrafter"/>
</dbReference>
<dbReference type="Proteomes" id="UP000316079">
    <property type="component" value="Unassembled WGS sequence"/>
</dbReference>
<evidence type="ECO:0000313" key="8">
    <source>
        <dbReference type="EMBL" id="TRY56575.1"/>
    </source>
</evidence>
<dbReference type="Gene3D" id="1.10.3630.10">
    <property type="entry name" value="yeast vps74-n-term truncation variant domain like"/>
    <property type="match status" value="2"/>
</dbReference>
<comment type="caution">
    <text evidence="8">The sequence shown here is derived from an EMBL/GenBank/DDBJ whole genome shotgun (WGS) entry which is preliminary data.</text>
</comment>
<feature type="region of interest" description="Disordered" evidence="7">
    <location>
        <begin position="34"/>
        <end position="68"/>
    </location>
</feature>
<evidence type="ECO:0000256" key="4">
    <source>
        <dbReference type="ARBA" id="ARBA00023034"/>
    </source>
</evidence>
<protein>
    <recommendedName>
        <fullName evidence="10">Golgi phosphoprotein 3-like</fullName>
    </recommendedName>
</protein>
<dbReference type="GO" id="GO:0005829">
    <property type="term" value="C:cytosol"/>
    <property type="evidence" value="ECO:0007669"/>
    <property type="project" value="TreeGrafter"/>
</dbReference>
<reference evidence="8 9" key="1">
    <citation type="journal article" date="2019" name="Sci. Data">
        <title>Hybrid genome assembly and annotation of Danionella translucida.</title>
        <authorList>
            <person name="Kadobianskyi M."/>
            <person name="Schulze L."/>
            <person name="Schuelke M."/>
            <person name="Judkewitz B."/>
        </authorList>
    </citation>
    <scope>NUCLEOTIDE SEQUENCE [LARGE SCALE GENOMIC DNA]</scope>
    <source>
        <strain evidence="8 9">Bolton</strain>
    </source>
</reference>
<evidence type="ECO:0000256" key="2">
    <source>
        <dbReference type="ARBA" id="ARBA00004546"/>
    </source>
</evidence>
<gene>
    <name evidence="8" type="ORF">DNTS_008404</name>
</gene>
<sequence>MCVTSVNSAAPPSPEFGLELMCLCPQRVMTTLTKRNRHLEPQRNPDQPEQEKKKRRGGEEEAEEDTDSKTLRLTLMEEVLLLGLKDKAIKLLLKLNALCLPQGYTSFWNDSISSGLRGCILVELAARGRVRLEPRTNRRKRLLERRVCNTRLNVELLELHTEPICSKVTLLLLESSFNIYVDIVVVRSDAPTGDVLLDEALKHIKNTEPAENAASWIELLTGETWNPMKLHFQMRNVRERLAKNLVEKGILTTEKQNFLLFDMTTHPVSDPSEKQRLVVRVQESLLERWRKDPERMDPRVLALLLLAHISDVLEGALSSLTDQRYEEASARAQALLEADPEVESAKGTGTAQEMTWAVLAAFNKS</sequence>
<dbReference type="GO" id="GO:0070273">
    <property type="term" value="F:phosphatidylinositol-4-phosphate binding"/>
    <property type="evidence" value="ECO:0007669"/>
    <property type="project" value="InterPro"/>
</dbReference>
<evidence type="ECO:0000256" key="6">
    <source>
        <dbReference type="ARBA" id="ARBA00023136"/>
    </source>
</evidence>
<evidence type="ECO:0000256" key="1">
    <source>
        <dbReference type="ARBA" id="ARBA00004344"/>
    </source>
</evidence>
<dbReference type="Pfam" id="PF05719">
    <property type="entry name" value="GPP34"/>
    <property type="match status" value="1"/>
</dbReference>
<evidence type="ECO:0000313" key="9">
    <source>
        <dbReference type="Proteomes" id="UP000316079"/>
    </source>
</evidence>
<evidence type="ECO:0008006" key="10">
    <source>
        <dbReference type="Google" id="ProtNLM"/>
    </source>
</evidence>
<name>A0A553MTT5_9TELE</name>
<dbReference type="GO" id="GO:0007030">
    <property type="term" value="P:Golgi organization"/>
    <property type="evidence" value="ECO:0007669"/>
    <property type="project" value="TreeGrafter"/>
</dbReference>
<dbReference type="PANTHER" id="PTHR12704:SF3">
    <property type="entry name" value="GOLGI PHOSPHOPROTEIN 3"/>
    <property type="match status" value="1"/>
</dbReference>
<dbReference type="AlphaFoldDB" id="A0A553MTT5"/>